<name>A0A2P2IJW1_RHIMU</name>
<sequence>MVYMKQRERHQVFATGGLNALR</sequence>
<evidence type="ECO:0000313" key="1">
    <source>
        <dbReference type="EMBL" id="MBW81493.1"/>
    </source>
</evidence>
<dbReference type="AlphaFoldDB" id="A0A2P2IJW1"/>
<proteinExistence type="predicted"/>
<dbReference type="EMBL" id="GGEC01001010">
    <property type="protein sequence ID" value="MBW81493.1"/>
    <property type="molecule type" value="Transcribed_RNA"/>
</dbReference>
<protein>
    <submittedName>
        <fullName evidence="1">Uncharacterized protein</fullName>
    </submittedName>
</protein>
<reference evidence="1" key="1">
    <citation type="submission" date="2018-02" db="EMBL/GenBank/DDBJ databases">
        <title>Rhizophora mucronata_Transcriptome.</title>
        <authorList>
            <person name="Meera S.P."/>
            <person name="Sreeshan A."/>
            <person name="Augustine A."/>
        </authorList>
    </citation>
    <scope>NUCLEOTIDE SEQUENCE</scope>
    <source>
        <tissue evidence="1">Leaf</tissue>
    </source>
</reference>
<organism evidence="1">
    <name type="scientific">Rhizophora mucronata</name>
    <name type="common">Asiatic mangrove</name>
    <dbReference type="NCBI Taxonomy" id="61149"/>
    <lineage>
        <taxon>Eukaryota</taxon>
        <taxon>Viridiplantae</taxon>
        <taxon>Streptophyta</taxon>
        <taxon>Embryophyta</taxon>
        <taxon>Tracheophyta</taxon>
        <taxon>Spermatophyta</taxon>
        <taxon>Magnoliopsida</taxon>
        <taxon>eudicotyledons</taxon>
        <taxon>Gunneridae</taxon>
        <taxon>Pentapetalae</taxon>
        <taxon>rosids</taxon>
        <taxon>fabids</taxon>
        <taxon>Malpighiales</taxon>
        <taxon>Rhizophoraceae</taxon>
        <taxon>Rhizophora</taxon>
    </lineage>
</organism>
<accession>A0A2P2IJW1</accession>